<dbReference type="Proteomes" id="UP000004121">
    <property type="component" value="Unassembled WGS sequence"/>
</dbReference>
<dbReference type="Pfam" id="PF12686">
    <property type="entry name" value="DUF3800"/>
    <property type="match status" value="1"/>
</dbReference>
<proteinExistence type="predicted"/>
<dbReference type="AlphaFoldDB" id="C2KWK0"/>
<dbReference type="OrthoDB" id="3199559at2"/>
<dbReference type="InterPro" id="IPR024524">
    <property type="entry name" value="DUF3800"/>
</dbReference>
<dbReference type="HOGENOM" id="CLU_105432_0_0_9"/>
<accession>C2KWK0</accession>
<keyword evidence="2" id="KW-1185">Reference proteome</keyword>
<dbReference type="RefSeq" id="WP_007156332.1">
    <property type="nucleotide sequence ID" value="NZ_GG668533.1"/>
</dbReference>
<name>C2KWK0_9FIRM</name>
<evidence type="ECO:0000313" key="1">
    <source>
        <dbReference type="EMBL" id="EEJ51889.1"/>
    </source>
</evidence>
<reference evidence="1 2" key="1">
    <citation type="submission" date="2009-04" db="EMBL/GenBank/DDBJ databases">
        <authorList>
            <person name="Qin X."/>
            <person name="Bachman B."/>
            <person name="Battles P."/>
            <person name="Bell A."/>
            <person name="Bess C."/>
            <person name="Bickham C."/>
            <person name="Chaboub L."/>
            <person name="Chen D."/>
            <person name="Coyle M."/>
            <person name="Deiros D.R."/>
            <person name="Dinh H."/>
            <person name="Forbes L."/>
            <person name="Fowler G."/>
            <person name="Francisco L."/>
            <person name="Fu Q."/>
            <person name="Gubbala S."/>
            <person name="Hale W."/>
            <person name="Han Y."/>
            <person name="Hemphill L."/>
            <person name="Highlander S.K."/>
            <person name="Hirani K."/>
            <person name="Hogues M."/>
            <person name="Jackson L."/>
            <person name="Jakkamsetti A."/>
            <person name="Javaid M."/>
            <person name="Jiang H."/>
            <person name="Korchina V."/>
            <person name="Kovar C."/>
            <person name="Lara F."/>
            <person name="Lee S."/>
            <person name="Mata R."/>
            <person name="Mathew T."/>
            <person name="Moen C."/>
            <person name="Morales K."/>
            <person name="Munidasa M."/>
            <person name="Nazareth L."/>
            <person name="Ngo R."/>
            <person name="Nguyen L."/>
            <person name="Okwuonu G."/>
            <person name="Ongeri F."/>
            <person name="Patil S."/>
            <person name="Petrosino J."/>
            <person name="Pham C."/>
            <person name="Pham P."/>
            <person name="Pu L.-L."/>
            <person name="Puazo M."/>
            <person name="Raj R."/>
            <person name="Reid J."/>
            <person name="Rouhana J."/>
            <person name="Saada N."/>
            <person name="Shang Y."/>
            <person name="Simmons D."/>
            <person name="Thornton R."/>
            <person name="Warren J."/>
            <person name="Weissenberger G."/>
            <person name="Zhang J."/>
            <person name="Zhang L."/>
            <person name="Zhou C."/>
            <person name="Zhu D."/>
            <person name="Muzny D."/>
            <person name="Worley K."/>
            <person name="Gibbs R."/>
        </authorList>
    </citation>
    <scope>NUCLEOTIDE SEQUENCE [LARGE SCALE GENOMIC DNA]</scope>
    <source>
        <strain evidence="1 2">F0268</strain>
    </source>
</reference>
<evidence type="ECO:0008006" key="3">
    <source>
        <dbReference type="Google" id="ProtNLM"/>
    </source>
</evidence>
<sequence>MDIYIYSDESGVFDKQHNDFFVFAGIIFLGKEEKDKWTRMYSHKEKQLRSAKGVSCELKANFLSNKEKSGLFRSLNNCFKFCAIIREKQVLDRIFESKKSKQRYLDYVFKITVKRALTHLIDENSLDPDSVSNIHFFVDEHTTATDGRYELREALEQEFKIGTFNYNFHQFYDPVFPKMGAVHLKWCDSKTTLLVRAADIIANKVYFLRESGQFTEIPKLPNIKVTYFP</sequence>
<gene>
    <name evidence="1" type="ORF">HMPREF6123_0869</name>
</gene>
<evidence type="ECO:0000313" key="2">
    <source>
        <dbReference type="Proteomes" id="UP000004121"/>
    </source>
</evidence>
<comment type="caution">
    <text evidence="1">The sequence shown here is derived from an EMBL/GenBank/DDBJ whole genome shotgun (WGS) entry which is preliminary data.</text>
</comment>
<dbReference type="EMBL" id="ACKX01000083">
    <property type="protein sequence ID" value="EEJ51889.1"/>
    <property type="molecule type" value="Genomic_DNA"/>
</dbReference>
<protein>
    <recommendedName>
        <fullName evidence="3">DUF3800 domain-containing protein</fullName>
    </recommendedName>
</protein>
<dbReference type="eggNOG" id="ENOG5032ZGR">
    <property type="taxonomic scope" value="Bacteria"/>
</dbReference>
<dbReference type="STRING" id="585501.HMPREF6123_0869"/>
<dbReference type="InParanoid" id="C2KWK0"/>
<organism evidence="1 2">
    <name type="scientific">Oribacterium sinus F0268</name>
    <dbReference type="NCBI Taxonomy" id="585501"/>
    <lineage>
        <taxon>Bacteria</taxon>
        <taxon>Bacillati</taxon>
        <taxon>Bacillota</taxon>
        <taxon>Clostridia</taxon>
        <taxon>Lachnospirales</taxon>
        <taxon>Lachnospiraceae</taxon>
        <taxon>Oribacterium</taxon>
    </lineage>
</organism>